<dbReference type="SUPFAM" id="SSF55073">
    <property type="entry name" value="Nucleotide cyclase"/>
    <property type="match status" value="1"/>
</dbReference>
<dbReference type="Pfam" id="PF00563">
    <property type="entry name" value="EAL"/>
    <property type="match status" value="1"/>
</dbReference>
<dbReference type="SMART" id="SM00052">
    <property type="entry name" value="EAL"/>
    <property type="match status" value="1"/>
</dbReference>
<dbReference type="PROSITE" id="PS50883">
    <property type="entry name" value="EAL"/>
    <property type="match status" value="1"/>
</dbReference>
<dbReference type="Pfam" id="PF00990">
    <property type="entry name" value="GGDEF"/>
    <property type="match status" value="1"/>
</dbReference>
<dbReference type="NCBIfam" id="TIGR00254">
    <property type="entry name" value="GGDEF"/>
    <property type="match status" value="1"/>
</dbReference>
<dbReference type="OrthoDB" id="6137439at2"/>
<name>A0A6I6SK19_9GAMM</name>
<dbReference type="AlphaFoldDB" id="A0A6I6SK19"/>
<dbReference type="SMART" id="SM00267">
    <property type="entry name" value="GGDEF"/>
    <property type="match status" value="1"/>
</dbReference>
<reference evidence="3 4" key="1">
    <citation type="submission" date="2019-01" db="EMBL/GenBank/DDBJ databases">
        <title>Complete genome of a denitifying bacterium Halomons sp. BC-M4-5.</title>
        <authorList>
            <person name="Wang L."/>
            <person name="Shao Z."/>
        </authorList>
    </citation>
    <scope>NUCLEOTIDE SEQUENCE [LARGE SCALE GENOMIC DNA]</scope>
    <source>
        <strain evidence="3 4">BC-M4-5</strain>
    </source>
</reference>
<dbReference type="Proteomes" id="UP000464013">
    <property type="component" value="Chromosome"/>
</dbReference>
<gene>
    <name evidence="3" type="ORF">EKK97_04125</name>
</gene>
<dbReference type="RefSeq" id="WP_159549398.1">
    <property type="nucleotide sequence ID" value="NZ_CP035042.1"/>
</dbReference>
<evidence type="ECO:0000259" key="2">
    <source>
        <dbReference type="PROSITE" id="PS50887"/>
    </source>
</evidence>
<dbReference type="KEGG" id="htx:EKK97_04125"/>
<dbReference type="Gene3D" id="3.20.20.450">
    <property type="entry name" value="EAL domain"/>
    <property type="match status" value="1"/>
</dbReference>
<dbReference type="PANTHER" id="PTHR44757:SF2">
    <property type="entry name" value="BIOFILM ARCHITECTURE MAINTENANCE PROTEIN MBAA"/>
    <property type="match status" value="1"/>
</dbReference>
<evidence type="ECO:0000313" key="3">
    <source>
        <dbReference type="EMBL" id="QHC48956.1"/>
    </source>
</evidence>
<feature type="domain" description="GGDEF" evidence="2">
    <location>
        <begin position="47"/>
        <end position="180"/>
    </location>
</feature>
<dbReference type="SUPFAM" id="SSF141868">
    <property type="entry name" value="EAL domain-like"/>
    <property type="match status" value="1"/>
</dbReference>
<evidence type="ECO:0000259" key="1">
    <source>
        <dbReference type="PROSITE" id="PS50883"/>
    </source>
</evidence>
<dbReference type="EMBL" id="CP035042">
    <property type="protein sequence ID" value="QHC48956.1"/>
    <property type="molecule type" value="Genomic_DNA"/>
</dbReference>
<dbReference type="InterPro" id="IPR001633">
    <property type="entry name" value="EAL_dom"/>
</dbReference>
<dbReference type="PROSITE" id="PS50887">
    <property type="entry name" value="GGDEF"/>
    <property type="match status" value="1"/>
</dbReference>
<organism evidence="3 4">
    <name type="scientific">Billgrantia tianxiuensis</name>
    <dbReference type="NCBI Taxonomy" id="2497861"/>
    <lineage>
        <taxon>Bacteria</taxon>
        <taxon>Pseudomonadati</taxon>
        <taxon>Pseudomonadota</taxon>
        <taxon>Gammaproteobacteria</taxon>
        <taxon>Oceanospirillales</taxon>
        <taxon>Halomonadaceae</taxon>
        <taxon>Billgrantia</taxon>
    </lineage>
</organism>
<dbReference type="CDD" id="cd01948">
    <property type="entry name" value="EAL"/>
    <property type="match status" value="1"/>
</dbReference>
<dbReference type="InterPro" id="IPR000160">
    <property type="entry name" value="GGDEF_dom"/>
</dbReference>
<dbReference type="InterPro" id="IPR029787">
    <property type="entry name" value="Nucleotide_cyclase"/>
</dbReference>
<protein>
    <submittedName>
        <fullName evidence="3">EAL domain-containing protein</fullName>
    </submittedName>
</protein>
<accession>A0A6I6SK19</accession>
<dbReference type="CDD" id="cd01949">
    <property type="entry name" value="GGDEF"/>
    <property type="match status" value="1"/>
</dbReference>
<dbReference type="InterPro" id="IPR052155">
    <property type="entry name" value="Biofilm_reg_signaling"/>
</dbReference>
<feature type="domain" description="EAL" evidence="1">
    <location>
        <begin position="189"/>
        <end position="436"/>
    </location>
</feature>
<dbReference type="InterPro" id="IPR035919">
    <property type="entry name" value="EAL_sf"/>
</dbReference>
<dbReference type="Gene3D" id="3.30.70.270">
    <property type="match status" value="1"/>
</dbReference>
<evidence type="ECO:0000313" key="4">
    <source>
        <dbReference type="Proteomes" id="UP000464013"/>
    </source>
</evidence>
<dbReference type="InterPro" id="IPR043128">
    <property type="entry name" value="Rev_trsase/Diguanyl_cyclase"/>
</dbReference>
<proteinExistence type="predicted"/>
<sequence>MRQFVIQGRSQNPPSPSCRDEVTGLIARRHAERQLATLLAQAAEREAKVAILHIDVDRLKEINHSLGRPMGDACLRMMAQRVAEVVDSRGSVSRLDSDEVMAVLPDVADTEAVLPLVERLLERTRQPIELSGRTVLSSCCIGLALYPDHGTTVTELMRHASLARRKAQQRGSLQHCVFSPELLDVGPDRILLRSELRDALSRGEMGLRYRPLICARSGQVVGVSAQPCWHSPHFGELEASSWISTARDNDQLSEICHWVLANACRHARSWYEAGSGLRVMVSVPAEGLAGDMLVERVAEALADNGLPAELLEIELTESGLMRDPEHARDLLERLKAMGVRLVIDGFGRGHSVLGCLGLFPIDTLRLDALFIEGCLDNPRQQAIIRSVIGMAHELGIRVAASGVSSRRQVEFLRERGCDLLQGSLWSRMEYSDPSPS</sequence>
<keyword evidence="4" id="KW-1185">Reference proteome</keyword>
<dbReference type="PANTHER" id="PTHR44757">
    <property type="entry name" value="DIGUANYLATE CYCLASE DGCP"/>
    <property type="match status" value="1"/>
</dbReference>